<dbReference type="Proteomes" id="UP000239899">
    <property type="component" value="Unassembled WGS sequence"/>
</dbReference>
<accession>A0A2P6TWP5</accession>
<comment type="caution">
    <text evidence="1">The sequence shown here is derived from an EMBL/GenBank/DDBJ whole genome shotgun (WGS) entry which is preliminary data.</text>
</comment>
<organism evidence="1 2">
    <name type="scientific">Chlorella sorokiniana</name>
    <name type="common">Freshwater green alga</name>
    <dbReference type="NCBI Taxonomy" id="3076"/>
    <lineage>
        <taxon>Eukaryota</taxon>
        <taxon>Viridiplantae</taxon>
        <taxon>Chlorophyta</taxon>
        <taxon>core chlorophytes</taxon>
        <taxon>Trebouxiophyceae</taxon>
        <taxon>Chlorellales</taxon>
        <taxon>Chlorellaceae</taxon>
        <taxon>Chlorella clade</taxon>
        <taxon>Chlorella</taxon>
    </lineage>
</organism>
<reference evidence="1 2" key="1">
    <citation type="journal article" date="2018" name="Plant J.">
        <title>Genome sequences of Chlorella sorokiniana UTEX 1602 and Micractinium conductrix SAG 241.80: implications to maltose excretion by a green alga.</title>
        <authorList>
            <person name="Arriola M.B."/>
            <person name="Velmurugan N."/>
            <person name="Zhang Y."/>
            <person name="Plunkett M.H."/>
            <person name="Hondzo H."/>
            <person name="Barney B.M."/>
        </authorList>
    </citation>
    <scope>NUCLEOTIDE SEQUENCE [LARGE SCALE GENOMIC DNA]</scope>
    <source>
        <strain evidence="2">UTEX 1602</strain>
    </source>
</reference>
<sequence>MDNTSDAALCRRLDVLEELFSRPRIRELALAPSQDGRTFLFYMAQWGGLPMRRCEVFDAVIQAAQELGMDVNHQDPNGDTVLHVAMRAVARRGLDDKEFIQRWIWAGARPSIPNASGLRAFDVLGDPARRKCHFSLNALHYGEMQEAAPPRETRGQRYVRRHGAAQRQASSQTAA</sequence>
<keyword evidence="2" id="KW-1185">Reference proteome</keyword>
<protein>
    <submittedName>
        <fullName evidence="1">Transcription forms complexes with DNA-binding s Swi4p and Mbp1p</fullName>
    </submittedName>
</protein>
<gene>
    <name evidence="1" type="ORF">C2E21_3213</name>
</gene>
<dbReference type="AlphaFoldDB" id="A0A2P6TWP5"/>
<dbReference type="SUPFAM" id="SSF48403">
    <property type="entry name" value="Ankyrin repeat"/>
    <property type="match status" value="1"/>
</dbReference>
<keyword evidence="1" id="KW-0238">DNA-binding</keyword>
<evidence type="ECO:0000313" key="2">
    <source>
        <dbReference type="Proteomes" id="UP000239899"/>
    </source>
</evidence>
<proteinExistence type="predicted"/>
<dbReference type="GO" id="GO:0003677">
    <property type="term" value="F:DNA binding"/>
    <property type="evidence" value="ECO:0007669"/>
    <property type="project" value="UniProtKB-KW"/>
</dbReference>
<dbReference type="EMBL" id="LHPG02000005">
    <property type="protein sequence ID" value="PRW58477.1"/>
    <property type="molecule type" value="Genomic_DNA"/>
</dbReference>
<dbReference type="OrthoDB" id="284480at2759"/>
<dbReference type="Gene3D" id="1.25.40.20">
    <property type="entry name" value="Ankyrin repeat-containing domain"/>
    <property type="match status" value="1"/>
</dbReference>
<name>A0A2P6TWP5_CHLSO</name>
<evidence type="ECO:0000313" key="1">
    <source>
        <dbReference type="EMBL" id="PRW58477.1"/>
    </source>
</evidence>
<dbReference type="InterPro" id="IPR036770">
    <property type="entry name" value="Ankyrin_rpt-contain_sf"/>
</dbReference>